<keyword evidence="3" id="KW-1185">Reference proteome</keyword>
<organism evidence="2 3">
    <name type="scientific">Favolaschia claudopus</name>
    <dbReference type="NCBI Taxonomy" id="2862362"/>
    <lineage>
        <taxon>Eukaryota</taxon>
        <taxon>Fungi</taxon>
        <taxon>Dikarya</taxon>
        <taxon>Basidiomycota</taxon>
        <taxon>Agaricomycotina</taxon>
        <taxon>Agaricomycetes</taxon>
        <taxon>Agaricomycetidae</taxon>
        <taxon>Agaricales</taxon>
        <taxon>Marasmiineae</taxon>
        <taxon>Mycenaceae</taxon>
        <taxon>Favolaschia</taxon>
    </lineage>
</organism>
<gene>
    <name evidence="2" type="ORF">R3P38DRAFT_3359280</name>
</gene>
<comment type="caution">
    <text evidence="2">The sequence shown here is derived from an EMBL/GenBank/DDBJ whole genome shotgun (WGS) entry which is preliminary data.</text>
</comment>
<name>A0AAW0B0S9_9AGAR</name>
<evidence type="ECO:0000313" key="2">
    <source>
        <dbReference type="EMBL" id="KAK7019272.1"/>
    </source>
</evidence>
<evidence type="ECO:0000313" key="3">
    <source>
        <dbReference type="Proteomes" id="UP001362999"/>
    </source>
</evidence>
<feature type="region of interest" description="Disordered" evidence="1">
    <location>
        <begin position="1"/>
        <end position="27"/>
    </location>
</feature>
<reference evidence="2 3" key="1">
    <citation type="journal article" date="2024" name="J Genomics">
        <title>Draft genome sequencing and assembly of Favolaschia claudopus CIRM-BRFM 2984 isolated from oak limbs.</title>
        <authorList>
            <person name="Navarro D."/>
            <person name="Drula E."/>
            <person name="Chaduli D."/>
            <person name="Cazenave R."/>
            <person name="Ahrendt S."/>
            <person name="Wang J."/>
            <person name="Lipzen A."/>
            <person name="Daum C."/>
            <person name="Barry K."/>
            <person name="Grigoriev I.V."/>
            <person name="Favel A."/>
            <person name="Rosso M.N."/>
            <person name="Martin F."/>
        </authorList>
    </citation>
    <scope>NUCLEOTIDE SEQUENCE [LARGE SCALE GENOMIC DNA]</scope>
    <source>
        <strain evidence="2 3">CIRM-BRFM 2984</strain>
    </source>
</reference>
<dbReference type="AlphaFoldDB" id="A0AAW0B0S9"/>
<evidence type="ECO:0000256" key="1">
    <source>
        <dbReference type="SAM" id="MobiDB-lite"/>
    </source>
</evidence>
<proteinExistence type="predicted"/>
<dbReference type="EMBL" id="JAWWNJ010000044">
    <property type="protein sequence ID" value="KAK7019272.1"/>
    <property type="molecule type" value="Genomic_DNA"/>
</dbReference>
<feature type="compositionally biased region" description="Polar residues" evidence="1">
    <location>
        <begin position="1"/>
        <end position="19"/>
    </location>
</feature>
<dbReference type="Proteomes" id="UP001362999">
    <property type="component" value="Unassembled WGS sequence"/>
</dbReference>
<sequence>MPRASPSTPKKSRTESPASPSKVKIKFPPGINTRRKEWRQSLPTPWTLNANFRHPTGTWTILKAAAAKKYPILNDEDFKTLPYEQRMADTGNWAHLYSEGRVEDLALRKNNKLEVDLIIVEEGVEHRRERPRPQPWEIQPPLKIIDYTCPSEATVPDPEGIIWTPSKIDGPVTVADACRLYCIEPNDIQDLSACSPWIDLETVAKRAVTLHGGFHAHKDLLFRHRNAEEAALQAIVDRTHMGDDGISEFKFSTTTLKQMEEIQKLEEDAWMYEIPGSTSSRTKNQVAVFYPIKKVAMDGWMWEWCPFWEDF</sequence>
<accession>A0AAW0B0S9</accession>
<protein>
    <submittedName>
        <fullName evidence="2">Uncharacterized protein</fullName>
    </submittedName>
</protein>